<dbReference type="Proteomes" id="UP000492821">
    <property type="component" value="Unassembled WGS sequence"/>
</dbReference>
<dbReference type="WBParaSite" id="Pan_g21887.t1">
    <property type="protein sequence ID" value="Pan_g21887.t1"/>
    <property type="gene ID" value="Pan_g21887"/>
</dbReference>
<feature type="region of interest" description="Disordered" evidence="2">
    <location>
        <begin position="281"/>
        <end position="300"/>
    </location>
</feature>
<evidence type="ECO:0000313" key="3">
    <source>
        <dbReference type="Proteomes" id="UP000492821"/>
    </source>
</evidence>
<keyword evidence="3" id="KW-1185">Reference proteome</keyword>
<accession>A0A7E4VMB0</accession>
<protein>
    <submittedName>
        <fullName evidence="4">Mediator complex subunit 30</fullName>
    </submittedName>
</protein>
<feature type="compositionally biased region" description="Polar residues" evidence="2">
    <location>
        <begin position="281"/>
        <end position="294"/>
    </location>
</feature>
<dbReference type="AlphaFoldDB" id="A0A7E4VMB0"/>
<sequence length="300" mass="32925">MAILQAMIHVHKNRSRQIWWEGCAPFLQLGLHVSIMHSFLVLSGVPLMVQKTDISGVQHGRRSMQHHKFSLGSNDQPPLRARGIFGGRSTSPAAASNGSSATCHTAYAASPAPAGSSPVAAVNGHTAPSRTTSTSGGVGIWSLSAVENPVNCDIAPSQHICCHHHQTCSAQQVPLPMTMLNGSHHSPQTIEDQIRSVDKMLKDCDNSRKNLEQISRRLDDLNDEVKRYREFLGHEKSRRDPTFYKTMASEQPSPYNDQICGIMSTLTYQLTKEWQDKLGSISNNMTQTPSTPGSKMSDKN</sequence>
<reference evidence="3" key="1">
    <citation type="journal article" date="2013" name="Genetics">
        <title>The draft genome and transcriptome of Panagrellus redivivus are shaped by the harsh demands of a free-living lifestyle.</title>
        <authorList>
            <person name="Srinivasan J."/>
            <person name="Dillman A.R."/>
            <person name="Macchietto M.G."/>
            <person name="Heikkinen L."/>
            <person name="Lakso M."/>
            <person name="Fracchia K.M."/>
            <person name="Antoshechkin I."/>
            <person name="Mortazavi A."/>
            <person name="Wong G."/>
            <person name="Sternberg P.W."/>
        </authorList>
    </citation>
    <scope>NUCLEOTIDE SEQUENCE [LARGE SCALE GENOMIC DNA]</scope>
    <source>
        <strain evidence="3">MT8872</strain>
    </source>
</reference>
<organism evidence="3 4">
    <name type="scientific">Panagrellus redivivus</name>
    <name type="common">Microworm</name>
    <dbReference type="NCBI Taxonomy" id="6233"/>
    <lineage>
        <taxon>Eukaryota</taxon>
        <taxon>Metazoa</taxon>
        <taxon>Ecdysozoa</taxon>
        <taxon>Nematoda</taxon>
        <taxon>Chromadorea</taxon>
        <taxon>Rhabditida</taxon>
        <taxon>Tylenchina</taxon>
        <taxon>Panagrolaimomorpha</taxon>
        <taxon>Panagrolaimoidea</taxon>
        <taxon>Panagrolaimidae</taxon>
        <taxon>Panagrellus</taxon>
    </lineage>
</organism>
<feature type="compositionally biased region" description="Basic residues" evidence="2">
    <location>
        <begin position="59"/>
        <end position="69"/>
    </location>
</feature>
<reference evidence="4" key="2">
    <citation type="submission" date="2020-10" db="UniProtKB">
        <authorList>
            <consortium name="WormBaseParasite"/>
        </authorList>
    </citation>
    <scope>IDENTIFICATION</scope>
</reference>
<feature type="coiled-coil region" evidence="1">
    <location>
        <begin position="197"/>
        <end position="231"/>
    </location>
</feature>
<evidence type="ECO:0000256" key="2">
    <source>
        <dbReference type="SAM" id="MobiDB-lite"/>
    </source>
</evidence>
<evidence type="ECO:0000256" key="1">
    <source>
        <dbReference type="SAM" id="Coils"/>
    </source>
</evidence>
<keyword evidence="1" id="KW-0175">Coiled coil</keyword>
<name>A0A7E4VMB0_PANRE</name>
<feature type="region of interest" description="Disordered" evidence="2">
    <location>
        <begin position="58"/>
        <end position="78"/>
    </location>
</feature>
<proteinExistence type="predicted"/>
<evidence type="ECO:0000313" key="4">
    <source>
        <dbReference type="WBParaSite" id="Pan_g21887.t1"/>
    </source>
</evidence>